<evidence type="ECO:0000313" key="17">
    <source>
        <dbReference type="EnsemblPlants" id="Kaladp0053s0121.1.v1.1.CDS.1"/>
    </source>
</evidence>
<comment type="cofactor">
    <cofactor evidence="13">
        <name>Ca(2+)</name>
        <dbReference type="ChEBI" id="CHEBI:29108"/>
    </cofactor>
    <text evidence="13">Binds 2 calcium ions per subunit.</text>
</comment>
<keyword evidence="18" id="KW-1185">Reference proteome</keyword>
<feature type="binding site" evidence="13">
    <location>
        <position position="89"/>
    </location>
    <ligand>
        <name>Ca(2+)</name>
        <dbReference type="ChEBI" id="CHEBI:29108"/>
        <label>2</label>
    </ligand>
</feature>
<evidence type="ECO:0000256" key="10">
    <source>
        <dbReference type="ARBA" id="ARBA00023004"/>
    </source>
</evidence>
<dbReference type="SUPFAM" id="SSF48113">
    <property type="entry name" value="Heme-dependent peroxidases"/>
    <property type="match status" value="1"/>
</dbReference>
<evidence type="ECO:0000313" key="18">
    <source>
        <dbReference type="Proteomes" id="UP000594263"/>
    </source>
</evidence>
<dbReference type="InterPro" id="IPR000823">
    <property type="entry name" value="Peroxidase_pln"/>
</dbReference>
<keyword evidence="7 13" id="KW-0479">Metal-binding</keyword>
<feature type="binding site" description="axial binding residue" evidence="13">
    <location>
        <position position="33"/>
    </location>
    <ligand>
        <name>heme b</name>
        <dbReference type="ChEBI" id="CHEBI:60344"/>
    </ligand>
    <ligandPart>
        <name>Fe</name>
        <dbReference type="ChEBI" id="CHEBI:18248"/>
    </ligandPart>
</feature>
<evidence type="ECO:0000256" key="11">
    <source>
        <dbReference type="ARBA" id="ARBA00023157"/>
    </source>
</evidence>
<evidence type="ECO:0000256" key="15">
    <source>
        <dbReference type="RuleBase" id="RU004241"/>
    </source>
</evidence>
<evidence type="ECO:0000256" key="12">
    <source>
        <dbReference type="ARBA" id="ARBA00023324"/>
    </source>
</evidence>
<dbReference type="Proteomes" id="UP000594263">
    <property type="component" value="Unplaced"/>
</dbReference>
<evidence type="ECO:0000259" key="16">
    <source>
        <dbReference type="PROSITE" id="PS50873"/>
    </source>
</evidence>
<dbReference type="GO" id="GO:0020037">
    <property type="term" value="F:heme binding"/>
    <property type="evidence" value="ECO:0007669"/>
    <property type="project" value="InterPro"/>
</dbReference>
<evidence type="ECO:0000256" key="13">
    <source>
        <dbReference type="PIRSR" id="PIRSR600823-3"/>
    </source>
</evidence>
<dbReference type="PANTHER" id="PTHR31517">
    <property type="match status" value="1"/>
</dbReference>
<dbReference type="GO" id="GO:0042744">
    <property type="term" value="P:hydrogen peroxide catabolic process"/>
    <property type="evidence" value="ECO:0007669"/>
    <property type="project" value="UniProtKB-KW"/>
</dbReference>
<dbReference type="EnsemblPlants" id="Kaladp0053s0121.1.v1.1">
    <property type="protein sequence ID" value="Kaladp0053s0121.1.v1.1.CDS.1"/>
    <property type="gene ID" value="Kaladp0053s0121.v1.1"/>
</dbReference>
<dbReference type="InterPro" id="IPR010255">
    <property type="entry name" value="Haem_peroxidase_sf"/>
</dbReference>
<evidence type="ECO:0000256" key="8">
    <source>
        <dbReference type="ARBA" id="ARBA00022837"/>
    </source>
</evidence>
<evidence type="ECO:0000256" key="9">
    <source>
        <dbReference type="ARBA" id="ARBA00023002"/>
    </source>
</evidence>
<dbReference type="GO" id="GO:0046872">
    <property type="term" value="F:metal ion binding"/>
    <property type="evidence" value="ECO:0007669"/>
    <property type="project" value="UniProtKB-KW"/>
</dbReference>
<feature type="domain" description="Plant heme peroxidase family profile" evidence="16">
    <location>
        <begin position="8"/>
        <end position="167"/>
    </location>
</feature>
<keyword evidence="12" id="KW-0376">Hydrogen peroxide</keyword>
<dbReference type="PANTHER" id="PTHR31517:SF59">
    <property type="entry name" value="PEROXIDASE"/>
    <property type="match status" value="1"/>
</dbReference>
<dbReference type="PRINTS" id="PR00461">
    <property type="entry name" value="PLPEROXIDASE"/>
</dbReference>
<evidence type="ECO:0000256" key="1">
    <source>
        <dbReference type="ARBA" id="ARBA00000189"/>
    </source>
</evidence>
<dbReference type="Gene3D" id="1.10.420.10">
    <property type="entry name" value="Peroxidase, domain 2"/>
    <property type="match status" value="1"/>
</dbReference>
<name>A0A7N0ZZ59_KALFE</name>
<evidence type="ECO:0000256" key="7">
    <source>
        <dbReference type="ARBA" id="ARBA00022723"/>
    </source>
</evidence>
<dbReference type="InterPro" id="IPR002016">
    <property type="entry name" value="Haem_peroxidase"/>
</dbReference>
<sequence>MTYKPGLLSHNGDTIQYEPTRKFNNLVILSGAHTIGYAHCAHFLTRLYNYMGTRRADPSVDPRLLKALKMSCHDSGGNADIVAPVDVATPFVFDHAYYGNLESNLGVLATDQVLYSDSRSVALVKSLARDKQKFFQKFALAMEKMGSIGVKRGRRHGEKRKDCSIHGYIRKID</sequence>
<organism evidence="17 18">
    <name type="scientific">Kalanchoe fedtschenkoi</name>
    <name type="common">Lavender scallops</name>
    <name type="synonym">South American air plant</name>
    <dbReference type="NCBI Taxonomy" id="63787"/>
    <lineage>
        <taxon>Eukaryota</taxon>
        <taxon>Viridiplantae</taxon>
        <taxon>Streptophyta</taxon>
        <taxon>Embryophyta</taxon>
        <taxon>Tracheophyta</taxon>
        <taxon>Spermatophyta</taxon>
        <taxon>Magnoliopsida</taxon>
        <taxon>eudicotyledons</taxon>
        <taxon>Gunneridae</taxon>
        <taxon>Pentapetalae</taxon>
        <taxon>Saxifragales</taxon>
        <taxon>Crassulaceae</taxon>
        <taxon>Kalanchoe</taxon>
    </lineage>
</organism>
<comment type="catalytic activity">
    <reaction evidence="1">
        <text>2 a phenolic donor + H2O2 = 2 a phenolic radical donor + 2 H2O</text>
        <dbReference type="Rhea" id="RHEA:56136"/>
        <dbReference type="ChEBI" id="CHEBI:15377"/>
        <dbReference type="ChEBI" id="CHEBI:16240"/>
        <dbReference type="ChEBI" id="CHEBI:139520"/>
        <dbReference type="ChEBI" id="CHEBI:139521"/>
        <dbReference type="EC" id="1.11.1.7"/>
    </reaction>
</comment>
<keyword evidence="5" id="KW-0575">Peroxidase</keyword>
<comment type="cofactor">
    <cofactor evidence="13">
        <name>heme b</name>
        <dbReference type="ChEBI" id="CHEBI:60344"/>
    </cofactor>
    <text evidence="13">Binds 1 heme b (iron(II)-protoporphyrin IX) group per subunit.</text>
</comment>
<accession>A0A7N0ZZ59</accession>
<comment type="similarity">
    <text evidence="15">Belongs to the peroxidase family.</text>
</comment>
<dbReference type="GO" id="GO:0140825">
    <property type="term" value="F:lactoperoxidase activity"/>
    <property type="evidence" value="ECO:0007669"/>
    <property type="project" value="UniProtKB-EC"/>
</dbReference>
<feature type="disulfide bond" evidence="14">
    <location>
        <begin position="40"/>
        <end position="72"/>
    </location>
</feature>
<keyword evidence="8 13" id="KW-0106">Calcium</keyword>
<dbReference type="FunFam" id="1.10.420.10:FF:000001">
    <property type="entry name" value="Peroxidase"/>
    <property type="match status" value="1"/>
</dbReference>
<dbReference type="GO" id="GO:0006979">
    <property type="term" value="P:response to oxidative stress"/>
    <property type="evidence" value="ECO:0007669"/>
    <property type="project" value="InterPro"/>
</dbReference>
<dbReference type="EC" id="1.11.1.7" evidence="3"/>
<feature type="binding site" evidence="13">
    <location>
        <position position="94"/>
    </location>
    <ligand>
        <name>Ca(2+)</name>
        <dbReference type="ChEBI" id="CHEBI:29108"/>
        <label>2</label>
    </ligand>
</feature>
<dbReference type="AlphaFoldDB" id="A0A7N0ZZ59"/>
<keyword evidence="9" id="KW-0560">Oxidoreductase</keyword>
<keyword evidence="4" id="KW-0964">Secreted</keyword>
<keyword evidence="11 14" id="KW-1015">Disulfide bond</keyword>
<comment type="function">
    <text evidence="2">Removal of H(2)O(2), oxidation of toxic reductants, biosynthesis and degradation of lignin, suberization, auxin catabolism, response to environmental stresses such as wounding, pathogen attack and oxidative stress. These functions might be dependent on each isozyme/isoform in each plant tissue.</text>
</comment>
<feature type="binding site" evidence="13">
    <location>
        <position position="86"/>
    </location>
    <ligand>
        <name>Ca(2+)</name>
        <dbReference type="ChEBI" id="CHEBI:29108"/>
        <label>2</label>
    </ligand>
</feature>
<evidence type="ECO:0000256" key="2">
    <source>
        <dbReference type="ARBA" id="ARBA00002322"/>
    </source>
</evidence>
<dbReference type="Gramene" id="Kaladp0053s0121.1.v1.1">
    <property type="protein sequence ID" value="Kaladp0053s0121.1.v1.1.CDS.1"/>
    <property type="gene ID" value="Kaladp0053s0121.v1.1"/>
</dbReference>
<proteinExistence type="inferred from homology"/>
<feature type="binding site" evidence="13">
    <location>
        <position position="34"/>
    </location>
    <ligand>
        <name>Ca(2+)</name>
        <dbReference type="ChEBI" id="CHEBI:29108"/>
        <label>2</label>
    </ligand>
</feature>
<dbReference type="Gene3D" id="1.10.520.10">
    <property type="match status" value="1"/>
</dbReference>
<evidence type="ECO:0000256" key="4">
    <source>
        <dbReference type="ARBA" id="ARBA00022525"/>
    </source>
</evidence>
<keyword evidence="10 13" id="KW-0408">Iron</keyword>
<dbReference type="PROSITE" id="PS50873">
    <property type="entry name" value="PEROXIDASE_4"/>
    <property type="match status" value="1"/>
</dbReference>
<evidence type="ECO:0000256" key="3">
    <source>
        <dbReference type="ARBA" id="ARBA00012313"/>
    </source>
</evidence>
<evidence type="ECO:0000256" key="6">
    <source>
        <dbReference type="ARBA" id="ARBA00022617"/>
    </source>
</evidence>
<dbReference type="OMA" id="NGHHTET"/>
<dbReference type="Pfam" id="PF00141">
    <property type="entry name" value="peroxidase"/>
    <property type="match status" value="1"/>
</dbReference>
<dbReference type="PRINTS" id="PR00458">
    <property type="entry name" value="PEROXIDASE"/>
</dbReference>
<reference evidence="17" key="1">
    <citation type="submission" date="2021-01" db="UniProtKB">
        <authorList>
            <consortium name="EnsemblPlants"/>
        </authorList>
    </citation>
    <scope>IDENTIFICATION</scope>
</reference>
<evidence type="ECO:0000256" key="14">
    <source>
        <dbReference type="PIRSR" id="PIRSR600823-5"/>
    </source>
</evidence>
<protein>
    <recommendedName>
        <fullName evidence="3">peroxidase</fullName>
        <ecNumber evidence="3">1.11.1.7</ecNumber>
    </recommendedName>
</protein>
<keyword evidence="6" id="KW-0349">Heme</keyword>
<evidence type="ECO:0000256" key="5">
    <source>
        <dbReference type="ARBA" id="ARBA00022559"/>
    </source>
</evidence>